<accession>A0A023X6X6</accession>
<name>A0A023X6X6_RUBRA</name>
<protein>
    <submittedName>
        <fullName evidence="8">LuxR C-terminal-related transcriptional regulator</fullName>
    </submittedName>
    <submittedName>
        <fullName evidence="7">PAS domain S-box protein</fullName>
    </submittedName>
</protein>
<dbReference type="Proteomes" id="UP000025229">
    <property type="component" value="Chromosome"/>
</dbReference>
<organism evidence="7 9">
    <name type="scientific">Rubrobacter radiotolerans</name>
    <name type="common">Arthrobacter radiotolerans</name>
    <dbReference type="NCBI Taxonomy" id="42256"/>
    <lineage>
        <taxon>Bacteria</taxon>
        <taxon>Bacillati</taxon>
        <taxon>Actinomycetota</taxon>
        <taxon>Rubrobacteria</taxon>
        <taxon>Rubrobacterales</taxon>
        <taxon>Rubrobacteraceae</taxon>
        <taxon>Rubrobacter</taxon>
    </lineage>
</organism>
<dbReference type="EMBL" id="JAWXXX010000001">
    <property type="protein sequence ID" value="MDX5892419.1"/>
    <property type="molecule type" value="Genomic_DNA"/>
</dbReference>
<dbReference type="RefSeq" id="WP_051589806.1">
    <property type="nucleotide sequence ID" value="NZ_CP007514.1"/>
</dbReference>
<dbReference type="InterPro" id="IPR013656">
    <property type="entry name" value="PAS_4"/>
</dbReference>
<dbReference type="InterPro" id="IPR000014">
    <property type="entry name" value="PAS"/>
</dbReference>
<evidence type="ECO:0000256" key="3">
    <source>
        <dbReference type="ARBA" id="ARBA00023163"/>
    </source>
</evidence>
<dbReference type="Gene3D" id="1.10.10.10">
    <property type="entry name" value="Winged helix-like DNA-binding domain superfamily/Winged helix DNA-binding domain"/>
    <property type="match status" value="1"/>
</dbReference>
<dbReference type="Gene3D" id="3.30.450.20">
    <property type="entry name" value="PAS domain"/>
    <property type="match status" value="1"/>
</dbReference>
<dbReference type="EMBL" id="CP007514">
    <property type="protein sequence ID" value="AHY47780.1"/>
    <property type="molecule type" value="Genomic_DNA"/>
</dbReference>
<reference evidence="7 9" key="1">
    <citation type="submission" date="2014-03" db="EMBL/GenBank/DDBJ databases">
        <title>Complete genome sequence of the Radio-Resistant Rubrobacter radiotolerans RSPS-4.</title>
        <authorList>
            <person name="Egas C.C."/>
            <person name="Barroso C.C."/>
            <person name="Froufe H.J.C."/>
            <person name="Pacheco J.J."/>
            <person name="Albuquerque L.L."/>
            <person name="da Costa M.M.S."/>
        </authorList>
    </citation>
    <scope>NUCLEOTIDE SEQUENCE [LARGE SCALE GENOMIC DNA]</scope>
    <source>
        <strain evidence="7 9">RSPS-4</strain>
    </source>
</reference>
<dbReference type="CDD" id="cd00130">
    <property type="entry name" value="PAS"/>
    <property type="match status" value="1"/>
</dbReference>
<dbReference type="KEGG" id="rrd:RradSPS_2497"/>
<dbReference type="NCBIfam" id="TIGR00229">
    <property type="entry name" value="sensory_box"/>
    <property type="match status" value="1"/>
</dbReference>
<keyword evidence="1" id="KW-0805">Transcription regulation</keyword>
<dbReference type="GO" id="GO:0006355">
    <property type="term" value="P:regulation of DNA-templated transcription"/>
    <property type="evidence" value="ECO:0007669"/>
    <property type="project" value="InterPro"/>
</dbReference>
<dbReference type="PANTHER" id="PTHR44688:SF16">
    <property type="entry name" value="DNA-BINDING TRANSCRIPTIONAL ACTIVATOR DEVR_DOSR"/>
    <property type="match status" value="1"/>
</dbReference>
<evidence type="ECO:0000313" key="7">
    <source>
        <dbReference type="EMBL" id="AHY47780.1"/>
    </source>
</evidence>
<keyword evidence="3" id="KW-0804">Transcription</keyword>
<dbReference type="PROSITE" id="PS50043">
    <property type="entry name" value="HTH_LUXR_2"/>
    <property type="match status" value="1"/>
</dbReference>
<dbReference type="SUPFAM" id="SSF55785">
    <property type="entry name" value="PYP-like sensor domain (PAS domain)"/>
    <property type="match status" value="1"/>
</dbReference>
<dbReference type="SUPFAM" id="SSF46894">
    <property type="entry name" value="C-terminal effector domain of the bipartite response regulators"/>
    <property type="match status" value="1"/>
</dbReference>
<dbReference type="STRING" id="42256.RradSPS_2497"/>
<evidence type="ECO:0000256" key="2">
    <source>
        <dbReference type="ARBA" id="ARBA00023125"/>
    </source>
</evidence>
<dbReference type="CDD" id="cd06170">
    <property type="entry name" value="LuxR_C_like"/>
    <property type="match status" value="1"/>
</dbReference>
<dbReference type="Proteomes" id="UP001281130">
    <property type="component" value="Unassembled WGS sequence"/>
</dbReference>
<evidence type="ECO:0000256" key="4">
    <source>
        <dbReference type="SAM" id="MobiDB-lite"/>
    </source>
</evidence>
<dbReference type="InterPro" id="IPR016032">
    <property type="entry name" value="Sig_transdc_resp-reg_C-effctor"/>
</dbReference>
<dbReference type="SMART" id="SM00421">
    <property type="entry name" value="HTH_LUXR"/>
    <property type="match status" value="1"/>
</dbReference>
<gene>
    <name evidence="7" type="ORF">RradSPS_2497</name>
    <name evidence="8" type="ORF">SIL72_00115</name>
</gene>
<evidence type="ECO:0000313" key="8">
    <source>
        <dbReference type="EMBL" id="MDX5892419.1"/>
    </source>
</evidence>
<proteinExistence type="predicted"/>
<keyword evidence="9" id="KW-1185">Reference proteome</keyword>
<reference evidence="8" key="2">
    <citation type="submission" date="2023-11" db="EMBL/GenBank/DDBJ databases">
        <title>MicrobeMod: A computational toolkit for identifying prokaryotic methylation and restriction-modification with nanopore sequencing.</title>
        <authorList>
            <person name="Crits-Christoph A."/>
            <person name="Kang S.C."/>
            <person name="Lee H."/>
            <person name="Ostrov N."/>
        </authorList>
    </citation>
    <scope>NUCLEOTIDE SEQUENCE</scope>
    <source>
        <strain evidence="8">ATCC 51242</strain>
    </source>
</reference>
<dbReference type="InterPro" id="IPR000792">
    <property type="entry name" value="Tscrpt_reg_LuxR_C"/>
</dbReference>
<feature type="region of interest" description="Disordered" evidence="4">
    <location>
        <begin position="1"/>
        <end position="26"/>
    </location>
</feature>
<dbReference type="Pfam" id="PF00196">
    <property type="entry name" value="GerE"/>
    <property type="match status" value="1"/>
</dbReference>
<keyword evidence="2" id="KW-0238">DNA-binding</keyword>
<dbReference type="Pfam" id="PF08448">
    <property type="entry name" value="PAS_4"/>
    <property type="match status" value="1"/>
</dbReference>
<evidence type="ECO:0000259" key="5">
    <source>
        <dbReference type="PROSITE" id="PS50043"/>
    </source>
</evidence>
<evidence type="ECO:0000256" key="1">
    <source>
        <dbReference type="ARBA" id="ARBA00023015"/>
    </source>
</evidence>
<dbReference type="PANTHER" id="PTHR44688">
    <property type="entry name" value="DNA-BINDING TRANSCRIPTIONAL ACTIVATOR DEVR_DOSR"/>
    <property type="match status" value="1"/>
</dbReference>
<dbReference type="PROSITE" id="PS50112">
    <property type="entry name" value="PAS"/>
    <property type="match status" value="1"/>
</dbReference>
<evidence type="ECO:0000313" key="9">
    <source>
        <dbReference type="Proteomes" id="UP000025229"/>
    </source>
</evidence>
<feature type="domain" description="PAS" evidence="6">
    <location>
        <begin position="28"/>
        <end position="78"/>
    </location>
</feature>
<feature type="domain" description="HTH luxR-type" evidence="5">
    <location>
        <begin position="179"/>
        <end position="244"/>
    </location>
</feature>
<dbReference type="InterPro" id="IPR036388">
    <property type="entry name" value="WH-like_DNA-bd_sf"/>
</dbReference>
<dbReference type="GO" id="GO:0003677">
    <property type="term" value="F:DNA binding"/>
    <property type="evidence" value="ECO:0007669"/>
    <property type="project" value="UniProtKB-KW"/>
</dbReference>
<dbReference type="HOGENOM" id="CLU_1119508_0_0_11"/>
<dbReference type="eggNOG" id="COG2197">
    <property type="taxonomic scope" value="Bacteria"/>
</dbReference>
<dbReference type="PRINTS" id="PR00038">
    <property type="entry name" value="HTHLUXR"/>
</dbReference>
<dbReference type="AlphaFoldDB" id="A0A023X6X6"/>
<evidence type="ECO:0000259" key="6">
    <source>
        <dbReference type="PROSITE" id="PS50112"/>
    </source>
</evidence>
<dbReference type="InterPro" id="IPR035965">
    <property type="entry name" value="PAS-like_dom_sf"/>
</dbReference>
<sequence>MEAALKRTAPGGENRASAVAPSGNGYAPEARLPEAVRILTRVRTADALFVLDPEGRIVHWDAEAEAMTGFLSEETVGRRCHEMLRGEREGGGRLSAGECPISALARAGQAIPSYDMRIETRVRGKRWVNVSVLVVESERGPYLVHLMRDFQRTHDTIQMARDLIQLSSRERSLALPERARKRTPELTPRQAEVLGLLSSGRSAKEIGEKLYLSEATVRNHIRAILQALEAHSQLEALARARELGLLEG</sequence>